<organism evidence="1">
    <name type="scientific">Fagus sylvatica</name>
    <name type="common">Beechnut</name>
    <dbReference type="NCBI Taxonomy" id="28930"/>
    <lineage>
        <taxon>Eukaryota</taxon>
        <taxon>Viridiplantae</taxon>
        <taxon>Streptophyta</taxon>
        <taxon>Embryophyta</taxon>
        <taxon>Tracheophyta</taxon>
        <taxon>Spermatophyta</taxon>
        <taxon>Magnoliopsida</taxon>
        <taxon>eudicotyledons</taxon>
        <taxon>Gunneridae</taxon>
        <taxon>Pentapetalae</taxon>
        <taxon>rosids</taxon>
        <taxon>fabids</taxon>
        <taxon>Fagales</taxon>
        <taxon>Fagaceae</taxon>
        <taxon>Fagus</taxon>
    </lineage>
</organism>
<dbReference type="AlphaFoldDB" id="A0A2N9GQX6"/>
<dbReference type="EMBL" id="OIVN01002224">
    <property type="protein sequence ID" value="SPD01760.1"/>
    <property type="molecule type" value="Genomic_DNA"/>
</dbReference>
<gene>
    <name evidence="1" type="ORF">FSB_LOCUS29642</name>
</gene>
<proteinExistence type="predicted"/>
<name>A0A2N9GQX6_FAGSY</name>
<sequence length="53" mass="5800">MEVSPELRLSESTKICLEVRMEEKISGSGEAMREIGGYGEAVREIGGIDEGDR</sequence>
<reference evidence="1" key="1">
    <citation type="submission" date="2018-02" db="EMBL/GenBank/DDBJ databases">
        <authorList>
            <person name="Cohen D.B."/>
            <person name="Kent A.D."/>
        </authorList>
    </citation>
    <scope>NUCLEOTIDE SEQUENCE</scope>
</reference>
<evidence type="ECO:0000313" key="1">
    <source>
        <dbReference type="EMBL" id="SPD01760.1"/>
    </source>
</evidence>
<protein>
    <submittedName>
        <fullName evidence="1">Uncharacterized protein</fullName>
    </submittedName>
</protein>
<accession>A0A2N9GQX6</accession>